<dbReference type="PANTHER" id="PTHR30055:SF226">
    <property type="entry name" value="HTH-TYPE TRANSCRIPTIONAL REGULATOR PKSA"/>
    <property type="match status" value="1"/>
</dbReference>
<accession>A0A7X1FS58</accession>
<protein>
    <submittedName>
        <fullName evidence="4">TetR/AcrR family transcriptional regulator</fullName>
    </submittedName>
</protein>
<keyword evidence="1 2" id="KW-0238">DNA-binding</keyword>
<dbReference type="EMBL" id="JACLAW010000005">
    <property type="protein sequence ID" value="MBC2665477.1"/>
    <property type="molecule type" value="Genomic_DNA"/>
</dbReference>
<dbReference type="InterPro" id="IPR009057">
    <property type="entry name" value="Homeodomain-like_sf"/>
</dbReference>
<evidence type="ECO:0000259" key="3">
    <source>
        <dbReference type="PROSITE" id="PS50977"/>
    </source>
</evidence>
<reference evidence="4 5" key="1">
    <citation type="submission" date="2020-08" db="EMBL/GenBank/DDBJ databases">
        <title>The genome sequence of type strain Novosphingobium flavum NBRC 111647.</title>
        <authorList>
            <person name="Liu Y."/>
        </authorList>
    </citation>
    <scope>NUCLEOTIDE SEQUENCE [LARGE SCALE GENOMIC DNA]</scope>
    <source>
        <strain evidence="4 5">NBRC 111647</strain>
    </source>
</reference>
<dbReference type="Pfam" id="PF00440">
    <property type="entry name" value="TetR_N"/>
    <property type="match status" value="1"/>
</dbReference>
<evidence type="ECO:0000256" key="2">
    <source>
        <dbReference type="PROSITE-ProRule" id="PRU00335"/>
    </source>
</evidence>
<feature type="DNA-binding region" description="H-T-H motif" evidence="2">
    <location>
        <begin position="54"/>
        <end position="73"/>
    </location>
</feature>
<dbReference type="GO" id="GO:0000976">
    <property type="term" value="F:transcription cis-regulatory region binding"/>
    <property type="evidence" value="ECO:0007669"/>
    <property type="project" value="TreeGrafter"/>
</dbReference>
<dbReference type="AlphaFoldDB" id="A0A7X1FS58"/>
<proteinExistence type="predicted"/>
<organism evidence="4 5">
    <name type="scientific">Novosphingobium flavum</name>
    <dbReference type="NCBI Taxonomy" id="1778672"/>
    <lineage>
        <taxon>Bacteria</taxon>
        <taxon>Pseudomonadati</taxon>
        <taxon>Pseudomonadota</taxon>
        <taxon>Alphaproteobacteria</taxon>
        <taxon>Sphingomonadales</taxon>
        <taxon>Sphingomonadaceae</taxon>
        <taxon>Novosphingobium</taxon>
    </lineage>
</organism>
<dbReference type="RefSeq" id="WP_185663732.1">
    <property type="nucleotide sequence ID" value="NZ_JACLAW010000005.1"/>
</dbReference>
<dbReference type="GO" id="GO:0003700">
    <property type="term" value="F:DNA-binding transcription factor activity"/>
    <property type="evidence" value="ECO:0007669"/>
    <property type="project" value="TreeGrafter"/>
</dbReference>
<evidence type="ECO:0000256" key="1">
    <source>
        <dbReference type="ARBA" id="ARBA00023125"/>
    </source>
</evidence>
<name>A0A7X1FS58_9SPHN</name>
<gene>
    <name evidence="4" type="ORF">H7F51_08080</name>
</gene>
<dbReference type="Proteomes" id="UP000566813">
    <property type="component" value="Unassembled WGS sequence"/>
</dbReference>
<dbReference type="InterPro" id="IPR050109">
    <property type="entry name" value="HTH-type_TetR-like_transc_reg"/>
</dbReference>
<dbReference type="PRINTS" id="PR00455">
    <property type="entry name" value="HTHTETR"/>
</dbReference>
<dbReference type="InterPro" id="IPR023772">
    <property type="entry name" value="DNA-bd_HTH_TetR-type_CS"/>
</dbReference>
<comment type="caution">
    <text evidence="4">The sequence shown here is derived from an EMBL/GenBank/DDBJ whole genome shotgun (WGS) entry which is preliminary data.</text>
</comment>
<feature type="domain" description="HTH tetR-type" evidence="3">
    <location>
        <begin position="31"/>
        <end position="91"/>
    </location>
</feature>
<dbReference type="SUPFAM" id="SSF46689">
    <property type="entry name" value="Homeodomain-like"/>
    <property type="match status" value="1"/>
</dbReference>
<keyword evidence="5" id="KW-1185">Reference proteome</keyword>
<dbReference type="PANTHER" id="PTHR30055">
    <property type="entry name" value="HTH-TYPE TRANSCRIPTIONAL REGULATOR RUTR"/>
    <property type="match status" value="1"/>
</dbReference>
<dbReference type="InterPro" id="IPR001647">
    <property type="entry name" value="HTH_TetR"/>
</dbReference>
<dbReference type="PROSITE" id="PS50977">
    <property type="entry name" value="HTH_TETR_2"/>
    <property type="match status" value="1"/>
</dbReference>
<dbReference type="PROSITE" id="PS01081">
    <property type="entry name" value="HTH_TETR_1"/>
    <property type="match status" value="1"/>
</dbReference>
<evidence type="ECO:0000313" key="4">
    <source>
        <dbReference type="EMBL" id="MBC2665477.1"/>
    </source>
</evidence>
<sequence>MTGKTPSKTKAKATTFTVETVSRTPQQGRSKASLERMLGAARALMVERGSEDFTLIEVSKRGNVSIGSIYLRFESKDNLVRAVIAETMEHMERSEDAMLATLEQGCSSLREFVPAFVEAYAGVLTDNAALLRLAMTRAENDPLVAEPGKRAALRAVALVKAALLHYADEFGGTDHETRAEAAYYIIFATLARQLSLGSSRESVTDYDWAELKRELGRMCLAYLTAA</sequence>
<evidence type="ECO:0000313" key="5">
    <source>
        <dbReference type="Proteomes" id="UP000566813"/>
    </source>
</evidence>
<dbReference type="Gene3D" id="1.10.357.10">
    <property type="entry name" value="Tetracycline Repressor, domain 2"/>
    <property type="match status" value="1"/>
</dbReference>